<evidence type="ECO:0000256" key="5">
    <source>
        <dbReference type="ARBA" id="ARBA00023163"/>
    </source>
</evidence>
<comment type="subunit">
    <text evidence="8">Component of the Mediator complex.</text>
</comment>
<dbReference type="AlphaFoldDB" id="A0A9W8LEM5"/>
<accession>A0A9W8LEM5</accession>
<dbReference type="EMBL" id="JANBUL010000227">
    <property type="protein sequence ID" value="KAJ2778477.1"/>
    <property type="molecule type" value="Genomic_DNA"/>
</dbReference>
<comment type="function">
    <text evidence="8">Component of the Mediator complex, a coactivator involved in the regulated transcription of nearly all RNA polymerase II-dependent genes. Mediator functions as a bridge to convey information from gene-specific regulatory proteins to the basal RNA polymerase II transcription machinery. Mediator is recruited to promoters by direct interactions with regulatory proteins and serves as a scaffold for the assembly of a functional preinitiation complex with RNA polymerase II and the general transcription factors.</text>
</comment>
<keyword evidence="4 8" id="KW-0805">Transcription regulation</keyword>
<evidence type="ECO:0000256" key="3">
    <source>
        <dbReference type="ARBA" id="ARBA00019612"/>
    </source>
</evidence>
<name>A0A9W8LEM5_9FUNG</name>
<keyword evidence="8" id="KW-0010">Activator</keyword>
<evidence type="ECO:0000256" key="6">
    <source>
        <dbReference type="ARBA" id="ARBA00023242"/>
    </source>
</evidence>
<gene>
    <name evidence="8" type="primary">MED18</name>
    <name evidence="9" type="ORF">H4R18_004575</name>
</gene>
<sequence>MAAGKKQAGAGAATRYECSLHGLLAGGREPQLRARLEALCGDTGAARREVHHEIACVPCVETPAGAARREDHMLRLRLELDPDDPLDYARAASTVCLLGHPEPRANRGASVRPAMYARVFSDNAAQFLSLLGYRRHSEFVRRGYWFLYRGRFKVSVSQVLRLATPGDARSAQPVDPAGSWVVHVVADALGQEQVPRVCEQLDELRPLFADHVELVAVDHAFLENKIPYH</sequence>
<evidence type="ECO:0000313" key="9">
    <source>
        <dbReference type="EMBL" id="KAJ2778477.1"/>
    </source>
</evidence>
<keyword evidence="10" id="KW-1185">Reference proteome</keyword>
<comment type="subcellular location">
    <subcellularLocation>
        <location evidence="1 8">Nucleus</location>
    </subcellularLocation>
</comment>
<dbReference type="InterPro" id="IPR019095">
    <property type="entry name" value="Mediator_Med18"/>
</dbReference>
<dbReference type="GO" id="GO:0003712">
    <property type="term" value="F:transcription coregulator activity"/>
    <property type="evidence" value="ECO:0007669"/>
    <property type="project" value="InterPro"/>
</dbReference>
<evidence type="ECO:0000256" key="4">
    <source>
        <dbReference type="ARBA" id="ARBA00023015"/>
    </source>
</evidence>
<dbReference type="GO" id="GO:0006357">
    <property type="term" value="P:regulation of transcription by RNA polymerase II"/>
    <property type="evidence" value="ECO:0007669"/>
    <property type="project" value="InterPro"/>
</dbReference>
<protein>
    <recommendedName>
        <fullName evidence="3 8">Mediator of RNA polymerase II transcription subunit 18</fullName>
    </recommendedName>
    <alternativeName>
        <fullName evidence="7 8">Mediator complex subunit 18</fullName>
    </alternativeName>
</protein>
<dbReference type="GO" id="GO:0006369">
    <property type="term" value="P:termination of RNA polymerase II transcription"/>
    <property type="evidence" value="ECO:0007669"/>
    <property type="project" value="TreeGrafter"/>
</dbReference>
<dbReference type="Pfam" id="PF09637">
    <property type="entry name" value="Med18"/>
    <property type="match status" value="1"/>
</dbReference>
<reference evidence="9" key="1">
    <citation type="submission" date="2022-07" db="EMBL/GenBank/DDBJ databases">
        <title>Phylogenomic reconstructions and comparative analyses of Kickxellomycotina fungi.</title>
        <authorList>
            <person name="Reynolds N.K."/>
            <person name="Stajich J.E."/>
            <person name="Barry K."/>
            <person name="Grigoriev I.V."/>
            <person name="Crous P."/>
            <person name="Smith M.E."/>
        </authorList>
    </citation>
    <scope>NUCLEOTIDE SEQUENCE</scope>
    <source>
        <strain evidence="9">NBRC 105414</strain>
    </source>
</reference>
<dbReference type="Proteomes" id="UP001140217">
    <property type="component" value="Unassembled WGS sequence"/>
</dbReference>
<evidence type="ECO:0000256" key="2">
    <source>
        <dbReference type="ARBA" id="ARBA00009814"/>
    </source>
</evidence>
<dbReference type="PANTHER" id="PTHR13321:SF2">
    <property type="entry name" value="MEDIATOR OF RNA POLYMERASE II TRANSCRIPTION SUBUNIT 18"/>
    <property type="match status" value="1"/>
</dbReference>
<dbReference type="PANTHER" id="PTHR13321">
    <property type="entry name" value="MEDIATOR OF RNA POLYMERASE II TRANSCRIPTION, SUBUNIT 18"/>
    <property type="match status" value="1"/>
</dbReference>
<dbReference type="GO" id="GO:0016592">
    <property type="term" value="C:mediator complex"/>
    <property type="evidence" value="ECO:0007669"/>
    <property type="project" value="InterPro"/>
</dbReference>
<comment type="similarity">
    <text evidence="2 8">Belongs to the Mediator complex subunit 18 family.</text>
</comment>
<evidence type="ECO:0000256" key="7">
    <source>
        <dbReference type="ARBA" id="ARBA00032012"/>
    </source>
</evidence>
<comment type="caution">
    <text evidence="9">The sequence shown here is derived from an EMBL/GenBank/DDBJ whole genome shotgun (WGS) entry which is preliminary data.</text>
</comment>
<dbReference type="Gene3D" id="2.40.320.10">
    <property type="entry name" value="Hypothetical Protein Pfu-838710-001"/>
    <property type="match status" value="1"/>
</dbReference>
<keyword evidence="5 8" id="KW-0804">Transcription</keyword>
<dbReference type="GO" id="GO:0070847">
    <property type="term" value="C:core mediator complex"/>
    <property type="evidence" value="ECO:0007669"/>
    <property type="project" value="TreeGrafter"/>
</dbReference>
<keyword evidence="6 8" id="KW-0539">Nucleus</keyword>
<evidence type="ECO:0000313" key="10">
    <source>
        <dbReference type="Proteomes" id="UP001140217"/>
    </source>
</evidence>
<evidence type="ECO:0000256" key="8">
    <source>
        <dbReference type="RuleBase" id="RU364150"/>
    </source>
</evidence>
<proteinExistence type="inferred from homology"/>
<organism evidence="9 10">
    <name type="scientific">Coemansia javaensis</name>
    <dbReference type="NCBI Taxonomy" id="2761396"/>
    <lineage>
        <taxon>Eukaryota</taxon>
        <taxon>Fungi</taxon>
        <taxon>Fungi incertae sedis</taxon>
        <taxon>Zoopagomycota</taxon>
        <taxon>Kickxellomycotina</taxon>
        <taxon>Kickxellomycetes</taxon>
        <taxon>Kickxellales</taxon>
        <taxon>Kickxellaceae</taxon>
        <taxon>Coemansia</taxon>
    </lineage>
</organism>
<dbReference type="OrthoDB" id="5348092at2759"/>
<evidence type="ECO:0000256" key="1">
    <source>
        <dbReference type="ARBA" id="ARBA00004123"/>
    </source>
</evidence>